<comment type="caution">
    <text evidence="2">The sequence shown here is derived from an EMBL/GenBank/DDBJ whole genome shotgun (WGS) entry which is preliminary data.</text>
</comment>
<reference evidence="3" key="1">
    <citation type="journal article" date="2019" name="Int. J. Syst. Evol. Microbiol.">
        <title>The Global Catalogue of Microorganisms (GCM) 10K type strain sequencing project: providing services to taxonomists for standard genome sequencing and annotation.</title>
        <authorList>
            <consortium name="The Broad Institute Genomics Platform"/>
            <consortium name="The Broad Institute Genome Sequencing Center for Infectious Disease"/>
            <person name="Wu L."/>
            <person name="Ma J."/>
        </authorList>
    </citation>
    <scope>NUCLEOTIDE SEQUENCE [LARGE SCALE GENOMIC DNA]</scope>
    <source>
        <strain evidence="3">CECT 7297</strain>
    </source>
</reference>
<proteinExistence type="predicted"/>
<dbReference type="InterPro" id="IPR018637">
    <property type="entry name" value="DUF2059"/>
</dbReference>
<dbReference type="Pfam" id="PF09832">
    <property type="entry name" value="DUF2059"/>
    <property type="match status" value="1"/>
</dbReference>
<evidence type="ECO:0000313" key="2">
    <source>
        <dbReference type="EMBL" id="MFC4258221.1"/>
    </source>
</evidence>
<protein>
    <submittedName>
        <fullName evidence="2">DUF2059 domain-containing protein</fullName>
    </submittedName>
</protein>
<feature type="domain" description="DUF2059" evidence="1">
    <location>
        <begin position="36"/>
        <end position="91"/>
    </location>
</feature>
<evidence type="ECO:0000259" key="1">
    <source>
        <dbReference type="Pfam" id="PF09832"/>
    </source>
</evidence>
<name>A0ABV8QFE1_9GAMM</name>
<evidence type="ECO:0000313" key="3">
    <source>
        <dbReference type="Proteomes" id="UP001595798"/>
    </source>
</evidence>
<gene>
    <name evidence="2" type="ORF">ACFOZ5_04140</name>
</gene>
<accession>A0ABV8QFE1</accession>
<keyword evidence="3" id="KW-1185">Reference proteome</keyword>
<organism evidence="2 3">
    <name type="scientific">Marinobacter lacisalsi</name>
    <dbReference type="NCBI Taxonomy" id="475979"/>
    <lineage>
        <taxon>Bacteria</taxon>
        <taxon>Pseudomonadati</taxon>
        <taxon>Pseudomonadota</taxon>
        <taxon>Gammaproteobacteria</taxon>
        <taxon>Pseudomonadales</taxon>
        <taxon>Marinobacteraceae</taxon>
        <taxon>Marinobacter</taxon>
    </lineage>
</organism>
<dbReference type="RefSeq" id="WP_379885608.1">
    <property type="nucleotide sequence ID" value="NZ_JBHSDI010000007.1"/>
</dbReference>
<dbReference type="Proteomes" id="UP001595798">
    <property type="component" value="Unassembled WGS sequence"/>
</dbReference>
<dbReference type="EMBL" id="JBHSDI010000007">
    <property type="protein sequence ID" value="MFC4258221.1"/>
    <property type="molecule type" value="Genomic_DNA"/>
</dbReference>
<sequence length="227" mass="23890">MLKAGIRDGLAGTGQVDPFVAETIAGIGSRAFSPRQIRASLASGLAEDLDTSQLEVVQAWYQSDLGQRIAGAEADAAAPAAWESVRAAAPSLRDQFNGTPREALFARYDRATGATDTAVETAMAVQLELAGSLASLSKEDSAESVRAQIEGNRPAIERQVQEQVYLAFLSMYEPFSEEDLEAYLGFLESGAGKAYTASAGDAIHDAIMGPVSSVGNQLVRMLGASSR</sequence>